<evidence type="ECO:0000259" key="1">
    <source>
        <dbReference type="Pfam" id="PF06985"/>
    </source>
</evidence>
<keyword evidence="3" id="KW-1185">Reference proteome</keyword>
<dbReference type="Proteomes" id="UP000235786">
    <property type="component" value="Unassembled WGS sequence"/>
</dbReference>
<dbReference type="PANTHER" id="PTHR33112">
    <property type="entry name" value="DOMAIN PROTEIN, PUTATIVE-RELATED"/>
    <property type="match status" value="1"/>
</dbReference>
<dbReference type="InterPro" id="IPR010730">
    <property type="entry name" value="HET"/>
</dbReference>
<name>A0A2J6QV47_HYAVF</name>
<evidence type="ECO:0000313" key="2">
    <source>
        <dbReference type="EMBL" id="PMD30122.1"/>
    </source>
</evidence>
<evidence type="ECO:0000313" key="3">
    <source>
        <dbReference type="Proteomes" id="UP000235786"/>
    </source>
</evidence>
<protein>
    <submittedName>
        <fullName evidence="2">HET-domain-containing protein</fullName>
    </submittedName>
</protein>
<organism evidence="2 3">
    <name type="scientific">Hyaloscypha variabilis (strain UAMH 11265 / GT02V1 / F)</name>
    <name type="common">Meliniomyces variabilis</name>
    <dbReference type="NCBI Taxonomy" id="1149755"/>
    <lineage>
        <taxon>Eukaryota</taxon>
        <taxon>Fungi</taxon>
        <taxon>Dikarya</taxon>
        <taxon>Ascomycota</taxon>
        <taxon>Pezizomycotina</taxon>
        <taxon>Leotiomycetes</taxon>
        <taxon>Helotiales</taxon>
        <taxon>Hyaloscyphaceae</taxon>
        <taxon>Hyaloscypha</taxon>
        <taxon>Hyaloscypha variabilis</taxon>
    </lineage>
</organism>
<proteinExistence type="predicted"/>
<feature type="domain" description="Heterokaryon incompatibility" evidence="1">
    <location>
        <begin position="236"/>
        <end position="403"/>
    </location>
</feature>
<reference evidence="2 3" key="1">
    <citation type="submission" date="2016-04" db="EMBL/GenBank/DDBJ databases">
        <title>A degradative enzymes factory behind the ericoid mycorrhizal symbiosis.</title>
        <authorList>
            <consortium name="DOE Joint Genome Institute"/>
            <person name="Martino E."/>
            <person name="Morin E."/>
            <person name="Grelet G."/>
            <person name="Kuo A."/>
            <person name="Kohler A."/>
            <person name="Daghino S."/>
            <person name="Barry K."/>
            <person name="Choi C."/>
            <person name="Cichocki N."/>
            <person name="Clum A."/>
            <person name="Copeland A."/>
            <person name="Hainaut M."/>
            <person name="Haridas S."/>
            <person name="Labutti K."/>
            <person name="Lindquist E."/>
            <person name="Lipzen A."/>
            <person name="Khouja H.-R."/>
            <person name="Murat C."/>
            <person name="Ohm R."/>
            <person name="Olson A."/>
            <person name="Spatafora J."/>
            <person name="Veneault-Fourrey C."/>
            <person name="Henrissat B."/>
            <person name="Grigoriev I."/>
            <person name="Martin F."/>
            <person name="Perotto S."/>
        </authorList>
    </citation>
    <scope>NUCLEOTIDE SEQUENCE [LARGE SCALE GENOMIC DNA]</scope>
    <source>
        <strain evidence="2 3">F</strain>
    </source>
</reference>
<dbReference type="OrthoDB" id="8300194at2759"/>
<dbReference type="PANTHER" id="PTHR33112:SF16">
    <property type="entry name" value="HETEROKARYON INCOMPATIBILITY DOMAIN-CONTAINING PROTEIN"/>
    <property type="match status" value="1"/>
</dbReference>
<dbReference type="STRING" id="1149755.A0A2J6QV47"/>
<dbReference type="Pfam" id="PF06985">
    <property type="entry name" value="HET"/>
    <property type="match status" value="1"/>
</dbReference>
<accession>A0A2J6QV47</accession>
<gene>
    <name evidence="2" type="ORF">L207DRAFT_641966</name>
</gene>
<dbReference type="AlphaFoldDB" id="A0A2J6QV47"/>
<dbReference type="EMBL" id="KZ613969">
    <property type="protein sequence ID" value="PMD30122.1"/>
    <property type="molecule type" value="Genomic_DNA"/>
</dbReference>
<sequence>MSWINSGQQPYASSSQIQYRYVDATSGNRTNFVWVLGVSELPSEQTPCSTCQPFGTAETDKDGLVQTDTQSLTSTAEQGCGICRILETSIKGFATNILARSRKDRHGLLLLDLKRSHWLSIRTDGKPVFLSITCQQPGPDPNVNRVDVYQPIDIEIYASTHDSEISTFFDKGKLVPKKLSLEYCLEFLHFQINICNNVHPRCKVQRSSILPRRVLDVNRESVRLVETSTGIFSGQYITLSYCWGPAEALIKTTKATLRANLQRIEWSILPQTFQDAIKITRELGISYIWIDCLCIIQDDTYDWDIESAKMAQYYSQGFLNLAATSGSSPLHGLLQDRRSHDSSNLRTATSEPFEVRAHHQGQMTSLFVRPAFKDVKEEFQARGLVYGFDWAAPLMKRAWVFQERILSRRTLHFHGTEMVYECQEALTCECDMQRRIDSFPRDSEASQLMGLKNRLPHPDDSTQDMETILLYWFDVVKEFSSKDITCESDRLPALSGLARRLSDQSGMTYIAGLWLDDLPRQLLWHPTHGPNGKQRAEAPHAPTWSWTSMINPVAYNPTTCKTFVASQKVVILEAECSVSGENKFGAVHSGHITLTAPMIPVDLKLMERWPYFGWDGTTEGELRFDLDPPLDEKWKYDKSLEGRQVYCLHLGIERIGTPEFDVNVALLVISKGELGNFERMGMFEPYKLIPWFENVEVGTITIV</sequence>